<comment type="similarity">
    <text evidence="3">Belongs to the bacterial flagellin family.</text>
</comment>
<evidence type="ECO:0000256" key="2">
    <source>
        <dbReference type="ARBA" id="ARBA00004613"/>
    </source>
</evidence>
<evidence type="ECO:0000313" key="6">
    <source>
        <dbReference type="EMBL" id="MCC6071316.1"/>
    </source>
</evidence>
<reference evidence="6 7" key="1">
    <citation type="submission" date="2021-11" db="EMBL/GenBank/DDBJ databases">
        <authorList>
            <person name="Huq M.A."/>
        </authorList>
    </citation>
    <scope>NUCLEOTIDE SEQUENCE [LARGE SCALE GENOMIC DNA]</scope>
    <source>
        <strain evidence="6 7">MAHUQ-52</strain>
    </source>
</reference>
<name>A0ABS8ISB5_9BURK</name>
<accession>A0ABS8ISB5</accession>
<organism evidence="6 7">
    <name type="scientific">Massilia agrisoli</name>
    <dbReference type="NCBI Taxonomy" id="2892444"/>
    <lineage>
        <taxon>Bacteria</taxon>
        <taxon>Pseudomonadati</taxon>
        <taxon>Pseudomonadota</taxon>
        <taxon>Betaproteobacteria</taxon>
        <taxon>Burkholderiales</taxon>
        <taxon>Oxalobacteraceae</taxon>
        <taxon>Telluria group</taxon>
        <taxon>Massilia</taxon>
    </lineage>
</organism>
<evidence type="ECO:0000256" key="3">
    <source>
        <dbReference type="ARBA" id="ARBA00005709"/>
    </source>
</evidence>
<comment type="caution">
    <text evidence="6">The sequence shown here is derived from an EMBL/GenBank/DDBJ whole genome shotgun (WGS) entry which is preliminary data.</text>
</comment>
<evidence type="ECO:0000313" key="7">
    <source>
        <dbReference type="Proteomes" id="UP001198701"/>
    </source>
</evidence>
<keyword evidence="6" id="KW-0969">Cilium</keyword>
<feature type="domain" description="Flagellin N-terminal" evidence="5">
    <location>
        <begin position="3"/>
        <end position="141"/>
    </location>
</feature>
<dbReference type="InterPro" id="IPR001492">
    <property type="entry name" value="Flagellin"/>
</dbReference>
<evidence type="ECO:0000259" key="5">
    <source>
        <dbReference type="Pfam" id="PF00669"/>
    </source>
</evidence>
<dbReference type="Proteomes" id="UP001198701">
    <property type="component" value="Unassembled WGS sequence"/>
</dbReference>
<dbReference type="RefSeq" id="WP_229432233.1">
    <property type="nucleotide sequence ID" value="NZ_JAJHPV010000013.1"/>
</dbReference>
<dbReference type="InterPro" id="IPR001029">
    <property type="entry name" value="Flagellin_N"/>
</dbReference>
<protein>
    <submittedName>
        <fullName evidence="6">Flagellar hook-associated protein FlgL</fullName>
    </submittedName>
</protein>
<gene>
    <name evidence="6" type="primary">flgL</name>
    <name evidence="6" type="ORF">LMJ30_10150</name>
</gene>
<dbReference type="EMBL" id="JAJHPV010000013">
    <property type="protein sequence ID" value="MCC6071316.1"/>
    <property type="molecule type" value="Genomic_DNA"/>
</dbReference>
<evidence type="ECO:0000256" key="4">
    <source>
        <dbReference type="ARBA" id="ARBA00023143"/>
    </source>
</evidence>
<dbReference type="PANTHER" id="PTHR42792">
    <property type="entry name" value="FLAGELLIN"/>
    <property type="match status" value="1"/>
</dbReference>
<dbReference type="NCBIfam" id="TIGR02550">
    <property type="entry name" value="flagell_flgL"/>
    <property type="match status" value="1"/>
</dbReference>
<sequence length="410" mass="42837">MRISTSTMFETGTNQLGTLQSGIARTQMQLSTNRRILTPSDDPVASARALEVTQSQSVNTQYATNRQNARSSLAQVEQALASTTLLIQDVKTLTVNAGNGTLLPADRQALAIELKGRLNDLLGVANTADGVGGYLFSGYSTGSAPFSLVEGGAAYHGDQGIRKLQVASSRHLAISDSGSSVFENIPTGNGTFQTSAASGNKGAGVISSGTISNAAAITGHDYEIAFTVSGTPPQTTYTVTDLSRASEVPVPPPVALDVPFESGKQISFEGVVFDIAGAPADGDVFNVKPSEKQSIFTTLSQLIDTLGLPANGSKQAALSNGLNMAHDNLDAALENVLAVRAGVGSSLKELDYLDGAGEDRNIQYTAALSDLQDLDMVKTISLFQQQKMTLEASQMSFKSLAGLSLFNYIG</sequence>
<dbReference type="PANTHER" id="PTHR42792:SF1">
    <property type="entry name" value="FLAGELLAR HOOK-ASSOCIATED PROTEIN 3"/>
    <property type="match status" value="1"/>
</dbReference>
<keyword evidence="6" id="KW-0966">Cell projection</keyword>
<dbReference type="Pfam" id="PF00669">
    <property type="entry name" value="Flagellin_N"/>
    <property type="match status" value="1"/>
</dbReference>
<keyword evidence="6" id="KW-0282">Flagellum</keyword>
<keyword evidence="7" id="KW-1185">Reference proteome</keyword>
<keyword evidence="4" id="KW-0975">Bacterial flagellum</keyword>
<comment type="subcellular location">
    <subcellularLocation>
        <location evidence="1">Bacterial flagellum</location>
    </subcellularLocation>
    <subcellularLocation>
        <location evidence="2">Secreted</location>
    </subcellularLocation>
</comment>
<proteinExistence type="inferred from homology"/>
<dbReference type="SUPFAM" id="SSF64518">
    <property type="entry name" value="Phase 1 flagellin"/>
    <property type="match status" value="1"/>
</dbReference>
<dbReference type="Gene3D" id="1.20.1330.10">
    <property type="entry name" value="f41 fragment of flagellin, N-terminal domain"/>
    <property type="match status" value="2"/>
</dbReference>
<evidence type="ECO:0000256" key="1">
    <source>
        <dbReference type="ARBA" id="ARBA00004365"/>
    </source>
</evidence>
<dbReference type="InterPro" id="IPR013384">
    <property type="entry name" value="Flagell_FlgL"/>
</dbReference>